<keyword evidence="1" id="KW-0472">Membrane</keyword>
<evidence type="ECO:0000259" key="2">
    <source>
        <dbReference type="SMART" id="SM00736"/>
    </source>
</evidence>
<dbReference type="Pfam" id="PF05345">
    <property type="entry name" value="He_PIG"/>
    <property type="match status" value="6"/>
</dbReference>
<feature type="transmembrane region" description="Helical" evidence="1">
    <location>
        <begin position="21"/>
        <end position="41"/>
    </location>
</feature>
<evidence type="ECO:0000256" key="1">
    <source>
        <dbReference type="SAM" id="Phobius"/>
    </source>
</evidence>
<keyword evidence="1" id="KW-0812">Transmembrane</keyword>
<dbReference type="AlphaFoldDB" id="A0A1H5Y0T3"/>
<dbReference type="Proteomes" id="UP000236728">
    <property type="component" value="Unassembled WGS sequence"/>
</dbReference>
<feature type="domain" description="Dystroglycan-type cadherin-like" evidence="2">
    <location>
        <begin position="142"/>
        <end position="229"/>
    </location>
</feature>
<organism evidence="3 4">
    <name type="scientific">Bryocella elongata</name>
    <dbReference type="NCBI Taxonomy" id="863522"/>
    <lineage>
        <taxon>Bacteria</taxon>
        <taxon>Pseudomonadati</taxon>
        <taxon>Acidobacteriota</taxon>
        <taxon>Terriglobia</taxon>
        <taxon>Terriglobales</taxon>
        <taxon>Acidobacteriaceae</taxon>
        <taxon>Bryocella</taxon>
    </lineage>
</organism>
<dbReference type="PANTHER" id="PTHR37494:SF1">
    <property type="entry name" value="STAPHYLOCOCCUS AUREUS SURFACE PROTEIN A"/>
    <property type="match status" value="1"/>
</dbReference>
<dbReference type="InterPro" id="IPR013783">
    <property type="entry name" value="Ig-like_fold"/>
</dbReference>
<dbReference type="Gene3D" id="3.20.20.80">
    <property type="entry name" value="Glycosidases"/>
    <property type="match status" value="1"/>
</dbReference>
<dbReference type="GO" id="GO:0016020">
    <property type="term" value="C:membrane"/>
    <property type="evidence" value="ECO:0007669"/>
    <property type="project" value="InterPro"/>
</dbReference>
<dbReference type="SMART" id="SM00736">
    <property type="entry name" value="CADG"/>
    <property type="match status" value="2"/>
</dbReference>
<dbReference type="SUPFAM" id="SSF49313">
    <property type="entry name" value="Cadherin-like"/>
    <property type="match status" value="5"/>
</dbReference>
<dbReference type="Gene3D" id="2.60.40.10">
    <property type="entry name" value="Immunoglobulins"/>
    <property type="match status" value="6"/>
</dbReference>
<dbReference type="PANTHER" id="PTHR37494">
    <property type="entry name" value="HEMAGGLUTININ"/>
    <property type="match status" value="1"/>
</dbReference>
<evidence type="ECO:0000313" key="3">
    <source>
        <dbReference type="EMBL" id="SEG17548.1"/>
    </source>
</evidence>
<dbReference type="EMBL" id="FNVA01000003">
    <property type="protein sequence ID" value="SEG17548.1"/>
    <property type="molecule type" value="Genomic_DNA"/>
</dbReference>
<dbReference type="GO" id="GO:0005509">
    <property type="term" value="F:calcium ion binding"/>
    <property type="evidence" value="ECO:0007669"/>
    <property type="project" value="InterPro"/>
</dbReference>
<feature type="domain" description="Dystroglycan-type cadherin-like" evidence="2">
    <location>
        <begin position="320"/>
        <end position="407"/>
    </location>
</feature>
<gene>
    <name evidence="3" type="ORF">SAMN05421819_2064</name>
</gene>
<keyword evidence="1" id="KW-1133">Transmembrane helix</keyword>
<evidence type="ECO:0000313" key="4">
    <source>
        <dbReference type="Proteomes" id="UP000236728"/>
    </source>
</evidence>
<dbReference type="SUPFAM" id="SSF51445">
    <property type="entry name" value="(Trans)glycosidases"/>
    <property type="match status" value="1"/>
</dbReference>
<name>A0A1H5Y0T3_9BACT</name>
<dbReference type="InterPro" id="IPR015919">
    <property type="entry name" value="Cadherin-like_sf"/>
</dbReference>
<proteinExistence type="predicted"/>
<dbReference type="InterPro" id="IPR017853">
    <property type="entry name" value="GH"/>
</dbReference>
<keyword evidence="4" id="KW-1185">Reference proteome</keyword>
<reference evidence="3 4" key="1">
    <citation type="submission" date="2016-10" db="EMBL/GenBank/DDBJ databases">
        <authorList>
            <person name="de Groot N.N."/>
        </authorList>
    </citation>
    <scope>NUCLEOTIDE SEQUENCE [LARGE SCALE GENOMIC DNA]</scope>
    <source>
        <strain evidence="3 4">DSM 22489</strain>
    </source>
</reference>
<dbReference type="InterPro" id="IPR006644">
    <property type="entry name" value="Cadg"/>
</dbReference>
<accession>A0A1H5Y0T3</accession>
<sequence length="1114" mass="111579">MRAMIEGFFGMSRGIGRAARWGVWVAVCALALVITGCGSGITNPVSGQGTPVSIQTLALPSASVGVAYSAAILAQDGTTPYTFTLASGSLPAGLTLATSGVISGTPTAVSSNSFVVQVKDAAANVATATLNLTVSTATPPTIQTSTLAAGTVGTAYTATITAAGGTAPYTFTQTAGTLPAGLSLSTTGVLSGTPTTTGSFTFSVMVTDKAALTATASFTVTIAASSTSLSIATATLPGGTVGATYSATLSAVNGTAPYTYAVSSGSLPAGLSLSTAGVLSGTPTTLGSSTFTVKVTDSTSATASASFTVTIGAAAAGLSITTSSLAAAQENTPYQATIVATGGTAPYSFAVTSGTLPSGLNLSSAGVLTGTPTSAGIVSITITATDAQSKQASATFSLAVNAASTLAITTTTLPNGTYSVAYSAAITASGGTAPYSFAITGGQIPAGLTLTSAGVLSGTPIVGTATSTFSITVTDAVSSRASAVYSVYIGYTGPAAIAFTSTSLPTALVNTAYTTAIGAGGGTTPYTFSITSGTLPTGMSMSSAGVISGTATTVGSYPITVKATDTSSPQGAATANLTLIVSTVSATVSIDATKTLLTVPTNFYGLHTSVYDTSLNDTANLPALLAKTGVTVLRYPGGTYSDSYHWAQYAITPFFTSTAPACGVLANGSLSTVGDFGNFVKLVKAAGTQAMITVNYGTSVSSASGSKTIGSDGQKTCSEPNSQGQPEEAAAWVAYANGSTTSTQVIGVDVTGFDWKTVGYWASMRAASPLATDDGYNFLRLGLSAPVGIKYWEIGNELYYNGWATNHNAESDNHAPYVYPSGYTPGGFNSRNAVDALSPTSYGTNAVQWIDAMKAVDPTIQIGVDFSSPIATDPIPANWNPDLAKAVCAGTNIDFAIMHYYPGTYLNVQASELLSRPQVDIPNVYANIMSAIDAYCPANAASVKVYLTETSPNGPLATSFPQPALGLFTLNDQMSALKSGIGTMEWLEMHDGTYLSESETPGPSYYGFQLAHLAAAPGDGLLSATSSSPFVLAWSTTKTTGGEGVLLVNADPSNAAVVSVQMSGATVGSTATEYSYGVSTSQSGGVLSTTTVSVPGATFPVSVPPYTAVLLLLH</sequence>
<protein>
    <submittedName>
        <fullName evidence="3">Putative Ig domain-containing protein</fullName>
    </submittedName>
</protein>